<organism evidence="2 3">
    <name type="scientific">Amanita thiersii Skay4041</name>
    <dbReference type="NCBI Taxonomy" id="703135"/>
    <lineage>
        <taxon>Eukaryota</taxon>
        <taxon>Fungi</taxon>
        <taxon>Dikarya</taxon>
        <taxon>Basidiomycota</taxon>
        <taxon>Agaricomycotina</taxon>
        <taxon>Agaricomycetes</taxon>
        <taxon>Agaricomycetidae</taxon>
        <taxon>Agaricales</taxon>
        <taxon>Pluteineae</taxon>
        <taxon>Amanitaceae</taxon>
        <taxon>Amanita</taxon>
    </lineage>
</organism>
<name>A0A2A9NUJ8_9AGAR</name>
<dbReference type="STRING" id="703135.A0A2A9NUJ8"/>
<sequence length="846" mass="95942">RNELASHGVVIGEAFDTGRLRTILLMSNGEIWKPDMNDIFFTVPALVPVDLAKRCGSEPQTTRPSELHARVEVLRQLRVIERAVEEKYNVVCTKSKLYEQLRHPDPEQWGKTTVSEVARLIERKPTLITIFAVHKYLMENATRFIVQSDYMLSQAFKIVPAAHVKDIETVQEWMRMRENGPLESFAAKAKVIMAESQKMAVEGYLDEPRVIPAQHEWDENDHLILRFLTRALRPWRSTQTNLYAIGQSAILKKLFVGKTTVTDDDLHKALVDLGVLAPWQDIMMLQPDLNLDLDPVGNSAYVKERHALVERGLKRLKEPVSAAQPTGPLGPEDFYPSDPLESLRHDFGNMRVYVVDDVGAHELDDGVSIEKIPSEPGNVWIHVHIADPAATIPPMHALATEARIRKESFYFYDRTFPLFPPSLMHSPKYGLSLGSKRQQGVPERVLTFSCKLDSALNIVDYKIRAGLIRNLKLVDYDTVDRELGYTARRFFPFGRNPAIGDLNKSSNKEITFEKEELQDFKDLLEIANRLASQRCNRNLYAIYETRGLIQGLHNTAPRHIPSKPNYTPLHFSGFPEMEYVMEDIREFDGGSRLIIAEAAKLACRVTSRFALDNGNLPLLRRHVPPFIPVSDEDLQLLMSARDARGFVPSWRAYQHIALNPRGLYTLKPKEHHGMGIPDGEGYVRATSPLRRHSDLVVHWQLHHALLGERAVSRKPPFSAEDLEVYASELTSTEKQRKNLNSNHTQFWQVMFLRRWAEGVQLGKIDPGVVEGGDPLERLEGVTLTNPRLNVQARRLIVDVHVPLIGIHGLLTLNDDGYTIPIGTALKVKVKGLQLGVRPKIELALRE</sequence>
<dbReference type="PANTHER" id="PTHR23355:SF65">
    <property type="entry name" value="EXORIBONUCLEASE CYT-4, PUTATIVE (AFU_ORTHOLOGUE AFUA_7G01550)-RELATED"/>
    <property type="match status" value="1"/>
</dbReference>
<dbReference type="GO" id="GO:0006402">
    <property type="term" value="P:mRNA catabolic process"/>
    <property type="evidence" value="ECO:0007669"/>
    <property type="project" value="TreeGrafter"/>
</dbReference>
<dbReference type="GO" id="GO:0000175">
    <property type="term" value="F:3'-5'-RNA exonuclease activity"/>
    <property type="evidence" value="ECO:0007669"/>
    <property type="project" value="TreeGrafter"/>
</dbReference>
<dbReference type="GO" id="GO:0003723">
    <property type="term" value="F:RNA binding"/>
    <property type="evidence" value="ECO:0007669"/>
    <property type="project" value="InterPro"/>
</dbReference>
<dbReference type="EMBL" id="KZ301975">
    <property type="protein sequence ID" value="PFH53044.1"/>
    <property type="molecule type" value="Genomic_DNA"/>
</dbReference>
<gene>
    <name evidence="2" type="ORF">AMATHDRAFT_138267</name>
</gene>
<dbReference type="GO" id="GO:0000932">
    <property type="term" value="C:P-body"/>
    <property type="evidence" value="ECO:0007669"/>
    <property type="project" value="TreeGrafter"/>
</dbReference>
<feature type="domain" description="RNB" evidence="1">
    <location>
        <begin position="344"/>
        <end position="707"/>
    </location>
</feature>
<protein>
    <recommendedName>
        <fullName evidence="1">RNB domain-containing protein</fullName>
    </recommendedName>
</protein>
<accession>A0A2A9NUJ8</accession>
<dbReference type="AlphaFoldDB" id="A0A2A9NUJ8"/>
<feature type="non-terminal residue" evidence="2">
    <location>
        <position position="1"/>
    </location>
</feature>
<dbReference type="Pfam" id="PF00773">
    <property type="entry name" value="RNB"/>
    <property type="match status" value="1"/>
</dbReference>
<dbReference type="OrthoDB" id="2285229at2759"/>
<evidence type="ECO:0000313" key="3">
    <source>
        <dbReference type="Proteomes" id="UP000242287"/>
    </source>
</evidence>
<keyword evidence="3" id="KW-1185">Reference proteome</keyword>
<dbReference type="InterPro" id="IPR012340">
    <property type="entry name" value="NA-bd_OB-fold"/>
</dbReference>
<evidence type="ECO:0000259" key="1">
    <source>
        <dbReference type="SMART" id="SM00955"/>
    </source>
</evidence>
<dbReference type="Proteomes" id="UP000242287">
    <property type="component" value="Unassembled WGS sequence"/>
</dbReference>
<dbReference type="InterPro" id="IPR050180">
    <property type="entry name" value="RNR_Ribonuclease"/>
</dbReference>
<reference evidence="2 3" key="1">
    <citation type="submission" date="2014-02" db="EMBL/GenBank/DDBJ databases">
        <title>Transposable element dynamics among asymbiotic and ectomycorrhizal Amanita fungi.</title>
        <authorList>
            <consortium name="DOE Joint Genome Institute"/>
            <person name="Hess J."/>
            <person name="Skrede I."/>
            <person name="Wolfe B."/>
            <person name="LaButti K."/>
            <person name="Ohm R.A."/>
            <person name="Grigoriev I.V."/>
            <person name="Pringle A."/>
        </authorList>
    </citation>
    <scope>NUCLEOTIDE SEQUENCE [LARGE SCALE GENOMIC DNA]</scope>
    <source>
        <strain evidence="2 3">SKay4041</strain>
    </source>
</reference>
<dbReference type="SUPFAM" id="SSF50249">
    <property type="entry name" value="Nucleic acid-binding proteins"/>
    <property type="match status" value="1"/>
</dbReference>
<proteinExistence type="predicted"/>
<evidence type="ECO:0000313" key="2">
    <source>
        <dbReference type="EMBL" id="PFH53044.1"/>
    </source>
</evidence>
<dbReference type="InterPro" id="IPR001900">
    <property type="entry name" value="RNase_II/R"/>
</dbReference>
<dbReference type="SMART" id="SM00955">
    <property type="entry name" value="RNB"/>
    <property type="match status" value="1"/>
</dbReference>
<dbReference type="PANTHER" id="PTHR23355">
    <property type="entry name" value="RIBONUCLEASE"/>
    <property type="match status" value="1"/>
</dbReference>